<evidence type="ECO:0000313" key="2">
    <source>
        <dbReference type="Proteomes" id="UP000250266"/>
    </source>
</evidence>
<accession>A0A8E2E3Q7</accession>
<name>A0A8E2E3Q7_9PEZI</name>
<keyword evidence="2" id="KW-1185">Reference proteome</keyword>
<sequence>MLHQASKLSQETVGEFRTRGRGTYFGMSGRYSVCVTSATAYFNFYLFTKSITSVNKCKRRSMRS</sequence>
<dbReference type="Proteomes" id="UP000250266">
    <property type="component" value="Unassembled WGS sequence"/>
</dbReference>
<evidence type="ECO:0000313" key="1">
    <source>
        <dbReference type="EMBL" id="OCK76680.1"/>
    </source>
</evidence>
<gene>
    <name evidence="1" type="ORF">K432DRAFT_138977</name>
</gene>
<dbReference type="EMBL" id="KV745190">
    <property type="protein sequence ID" value="OCK76680.1"/>
    <property type="molecule type" value="Genomic_DNA"/>
</dbReference>
<organism evidence="1 2">
    <name type="scientific">Lepidopterella palustris CBS 459.81</name>
    <dbReference type="NCBI Taxonomy" id="1314670"/>
    <lineage>
        <taxon>Eukaryota</taxon>
        <taxon>Fungi</taxon>
        <taxon>Dikarya</taxon>
        <taxon>Ascomycota</taxon>
        <taxon>Pezizomycotina</taxon>
        <taxon>Dothideomycetes</taxon>
        <taxon>Pleosporomycetidae</taxon>
        <taxon>Mytilinidiales</taxon>
        <taxon>Argynnaceae</taxon>
        <taxon>Lepidopterella</taxon>
    </lineage>
</organism>
<proteinExistence type="predicted"/>
<protein>
    <submittedName>
        <fullName evidence="1">Uncharacterized protein</fullName>
    </submittedName>
</protein>
<reference evidence="1 2" key="1">
    <citation type="journal article" date="2016" name="Nat. Commun.">
        <title>Ectomycorrhizal ecology is imprinted in the genome of the dominant symbiotic fungus Cenococcum geophilum.</title>
        <authorList>
            <consortium name="DOE Joint Genome Institute"/>
            <person name="Peter M."/>
            <person name="Kohler A."/>
            <person name="Ohm R.A."/>
            <person name="Kuo A."/>
            <person name="Krutzmann J."/>
            <person name="Morin E."/>
            <person name="Arend M."/>
            <person name="Barry K.W."/>
            <person name="Binder M."/>
            <person name="Choi C."/>
            <person name="Clum A."/>
            <person name="Copeland A."/>
            <person name="Grisel N."/>
            <person name="Haridas S."/>
            <person name="Kipfer T."/>
            <person name="LaButti K."/>
            <person name="Lindquist E."/>
            <person name="Lipzen A."/>
            <person name="Maire R."/>
            <person name="Meier B."/>
            <person name="Mihaltcheva S."/>
            <person name="Molinier V."/>
            <person name="Murat C."/>
            <person name="Poggeler S."/>
            <person name="Quandt C.A."/>
            <person name="Sperisen C."/>
            <person name="Tritt A."/>
            <person name="Tisserant E."/>
            <person name="Crous P.W."/>
            <person name="Henrissat B."/>
            <person name="Nehls U."/>
            <person name="Egli S."/>
            <person name="Spatafora J.W."/>
            <person name="Grigoriev I.V."/>
            <person name="Martin F.M."/>
        </authorList>
    </citation>
    <scope>NUCLEOTIDE SEQUENCE [LARGE SCALE GENOMIC DNA]</scope>
    <source>
        <strain evidence="1 2">CBS 459.81</strain>
    </source>
</reference>
<dbReference type="AlphaFoldDB" id="A0A8E2E3Q7"/>